<evidence type="ECO:0000313" key="3">
    <source>
        <dbReference type="Proteomes" id="UP000245383"/>
    </source>
</evidence>
<accession>A0A2T9YRE5</accession>
<sequence>METAHISLKPGVSCAILYWQDVIKENSLKLEHTAHLLSQKISASDPILDFQQNSLDSAPRPLDSISFSKKDPLADPKSVSHVIQLKSIDSNKPPPDSANDDADSLDEESDNDTPKPEDLLPQYLPDAIANDPFFARLLRNAEQYSEPKAVKKPVKRKIRDPEDDYDVQDPFIDDSELTFMDGHVHSRAYSSRKKRVVLGYSKDSNSQIDSTQSSCTNIQQEEGKVILDLELFDRASADDFFVYFGELEEFEEETAETQLSSSVLDKPQAAIVDPAKVPLRPKQTSPEKKDNSLANEVINLTAEKKQKSLQPNPQKSSNNLPKHQQIIKNIPMTPELKSCIKKLEDQVKTGIIVNKGHFPSPLKEPMRNVLISAIQLNLEYENVLLNVYPLPLKFKHNSTQSGAIKSANSVDQFSTEATLDKSISNTNEVLLDNQIMMWESATDLIDINSELKFCWTQTLRHLLYQFVKVYLETHGVLLNPLASILTTEERAKQQRLRKDAYNRILKIWPDNKMTTTILSREYSYRRSLIVAKLRKSLGTSSNKSNNLLESRPVANTAASISAKKNESQKSISTIELTKAQNELDNRKEKTITANPEAVSVKRPPGNNLNKKKPNAGLTLYEDMISKDNENSRNLAEKAGKKGKSSPAQTFSTVHPTIIPIEKFHNMLGLKSNKPGGKNTLEDLIAKSGSAMFLEK</sequence>
<evidence type="ECO:0000313" key="2">
    <source>
        <dbReference type="EMBL" id="PVU94899.1"/>
    </source>
</evidence>
<feature type="compositionally biased region" description="Polar residues" evidence="1">
    <location>
        <begin position="308"/>
        <end position="322"/>
    </location>
</feature>
<evidence type="ECO:0000256" key="1">
    <source>
        <dbReference type="SAM" id="MobiDB-lite"/>
    </source>
</evidence>
<feature type="compositionally biased region" description="Acidic residues" evidence="1">
    <location>
        <begin position="98"/>
        <end position="111"/>
    </location>
</feature>
<proteinExistence type="predicted"/>
<feature type="region of interest" description="Disordered" evidence="1">
    <location>
        <begin position="302"/>
        <end position="324"/>
    </location>
</feature>
<reference evidence="2 3" key="1">
    <citation type="journal article" date="2018" name="MBio">
        <title>Comparative Genomics Reveals the Core Gene Toolbox for the Fungus-Insect Symbiosis.</title>
        <authorList>
            <person name="Wang Y."/>
            <person name="Stata M."/>
            <person name="Wang W."/>
            <person name="Stajich J.E."/>
            <person name="White M.M."/>
            <person name="Moncalvo J.M."/>
        </authorList>
    </citation>
    <scope>NUCLEOTIDE SEQUENCE [LARGE SCALE GENOMIC DNA]</scope>
    <source>
        <strain evidence="2 3">SWE-8-4</strain>
    </source>
</reference>
<dbReference type="Proteomes" id="UP000245383">
    <property type="component" value="Unassembled WGS sequence"/>
</dbReference>
<organism evidence="2 3">
    <name type="scientific">Smittium simulii</name>
    <dbReference type="NCBI Taxonomy" id="133385"/>
    <lineage>
        <taxon>Eukaryota</taxon>
        <taxon>Fungi</taxon>
        <taxon>Fungi incertae sedis</taxon>
        <taxon>Zoopagomycota</taxon>
        <taxon>Kickxellomycotina</taxon>
        <taxon>Harpellomycetes</taxon>
        <taxon>Harpellales</taxon>
        <taxon>Legeriomycetaceae</taxon>
        <taxon>Smittium</taxon>
    </lineage>
</organism>
<feature type="region of interest" description="Disordered" evidence="1">
    <location>
        <begin position="59"/>
        <end position="122"/>
    </location>
</feature>
<keyword evidence="3" id="KW-1185">Reference proteome</keyword>
<protein>
    <submittedName>
        <fullName evidence="2">Uncharacterized protein</fullName>
    </submittedName>
</protein>
<feature type="region of interest" description="Disordered" evidence="1">
    <location>
        <begin position="148"/>
        <end position="167"/>
    </location>
</feature>
<name>A0A2T9YRE5_9FUNG</name>
<dbReference type="AlphaFoldDB" id="A0A2T9YRE5"/>
<feature type="region of interest" description="Disordered" evidence="1">
    <location>
        <begin position="274"/>
        <end position="293"/>
    </location>
</feature>
<dbReference type="EMBL" id="MBFR01000071">
    <property type="protein sequence ID" value="PVU94899.1"/>
    <property type="molecule type" value="Genomic_DNA"/>
</dbReference>
<dbReference type="OrthoDB" id="5600116at2759"/>
<gene>
    <name evidence="2" type="ORF">BB561_002190</name>
</gene>
<comment type="caution">
    <text evidence="2">The sequence shown here is derived from an EMBL/GenBank/DDBJ whole genome shotgun (WGS) entry which is preliminary data.</text>
</comment>